<dbReference type="Pfam" id="PF13516">
    <property type="entry name" value="LRR_6"/>
    <property type="match status" value="1"/>
</dbReference>
<accession>A0A9D4TTD9</accession>
<dbReference type="SMART" id="SM00369">
    <property type="entry name" value="LRR_TYP"/>
    <property type="match status" value="6"/>
</dbReference>
<name>A0A9D4TTD9_CHLVU</name>
<dbReference type="EMBL" id="SIDB01000003">
    <property type="protein sequence ID" value="KAI3434381.1"/>
    <property type="molecule type" value="Genomic_DNA"/>
</dbReference>
<dbReference type="Pfam" id="PF00560">
    <property type="entry name" value="LRR_1"/>
    <property type="match status" value="1"/>
</dbReference>
<feature type="region of interest" description="Disordered" evidence="4">
    <location>
        <begin position="1"/>
        <end position="24"/>
    </location>
</feature>
<dbReference type="Gene3D" id="3.80.10.10">
    <property type="entry name" value="Ribonuclease Inhibitor"/>
    <property type="match status" value="2"/>
</dbReference>
<sequence length="483" mass="51830">MASRCLEGERSGQETRSSGIDPTPTKAAALGAAGELALAVLAVPGPQQLTILSHLERNDQMRLGAACTSLRQASLAWFPEVTLEVQPGETDVASLAAWLERHQACLHLLVDRDNVFKSEFSQESRVEWNDSLAALPPSLVTSLAVWPVGLRAAVSALTALTRLELESVQGFEVDSEEDDGLPCSLVSSLQPLNQLQQLSIVAVDMSGNAEEMLSPAALAGLLALRLNHCKLRQLPRALSALTRLTALDLSSNRISALAPLAALQHLQSLDLRNCGLTAVPEQLSALKALTRLKLLHNVVESGWQHLLPLVRLQELDLGSCGLTAVPQQVSVLAALSRLNLSGNEQLAGGWQHLVTLTQLQGLDLSWCGLAAVPEQVSALTALTCLDVTRNQQLAGNWQHLQPLTQLQGLDLSGCDLTAVPQQLSAWTALIRLDLSFNLKLDGSWQHLLPLTQLRDLDLEGVPLPGGVAPPELDALPQLCVVWT</sequence>
<evidence type="ECO:0000256" key="3">
    <source>
        <dbReference type="ARBA" id="ARBA00022737"/>
    </source>
</evidence>
<dbReference type="PANTHER" id="PTHR48051">
    <property type="match status" value="1"/>
</dbReference>
<reference evidence="5" key="2">
    <citation type="submission" date="2020-11" db="EMBL/GenBank/DDBJ databases">
        <authorList>
            <person name="Cecchin M."/>
            <person name="Marcolungo L."/>
            <person name="Rossato M."/>
            <person name="Girolomoni L."/>
            <person name="Cosentino E."/>
            <person name="Cuine S."/>
            <person name="Li-Beisson Y."/>
            <person name="Delledonne M."/>
            <person name="Ballottari M."/>
        </authorList>
    </citation>
    <scope>NUCLEOTIDE SEQUENCE</scope>
    <source>
        <strain evidence="5">211/11P</strain>
        <tissue evidence="5">Whole cell</tissue>
    </source>
</reference>
<dbReference type="InterPro" id="IPR032675">
    <property type="entry name" value="LRR_dom_sf"/>
</dbReference>
<organism evidence="5 6">
    <name type="scientific">Chlorella vulgaris</name>
    <name type="common">Green alga</name>
    <dbReference type="NCBI Taxonomy" id="3077"/>
    <lineage>
        <taxon>Eukaryota</taxon>
        <taxon>Viridiplantae</taxon>
        <taxon>Chlorophyta</taxon>
        <taxon>core chlorophytes</taxon>
        <taxon>Trebouxiophyceae</taxon>
        <taxon>Chlorellales</taxon>
        <taxon>Chlorellaceae</taxon>
        <taxon>Chlorella clade</taxon>
        <taxon>Chlorella</taxon>
    </lineage>
</organism>
<evidence type="ECO:0000313" key="5">
    <source>
        <dbReference type="EMBL" id="KAI3434381.1"/>
    </source>
</evidence>
<dbReference type="GO" id="GO:0005930">
    <property type="term" value="C:axoneme"/>
    <property type="evidence" value="ECO:0007669"/>
    <property type="project" value="UniProtKB-SubCell"/>
</dbReference>
<feature type="compositionally biased region" description="Basic and acidic residues" evidence="4">
    <location>
        <begin position="1"/>
        <end position="13"/>
    </location>
</feature>
<dbReference type="PANTHER" id="PTHR48051:SF1">
    <property type="entry name" value="RAS SUPPRESSOR PROTEIN 1"/>
    <property type="match status" value="1"/>
</dbReference>
<keyword evidence="3" id="KW-0677">Repeat</keyword>
<comment type="subcellular location">
    <subcellularLocation>
        <location evidence="1">Cytoplasm</location>
        <location evidence="1">Cytoskeleton</location>
        <location evidence="1">Cilium axoneme</location>
    </subcellularLocation>
</comment>
<evidence type="ECO:0000256" key="4">
    <source>
        <dbReference type="SAM" id="MobiDB-lite"/>
    </source>
</evidence>
<dbReference type="SUPFAM" id="SSF52058">
    <property type="entry name" value="L domain-like"/>
    <property type="match status" value="1"/>
</dbReference>
<proteinExistence type="predicted"/>
<dbReference type="Proteomes" id="UP001055712">
    <property type="component" value="Unassembled WGS sequence"/>
</dbReference>
<keyword evidence="2" id="KW-0433">Leucine-rich repeat</keyword>
<protein>
    <submittedName>
        <fullName evidence="5">Uncharacterized protein</fullName>
    </submittedName>
</protein>
<comment type="caution">
    <text evidence="5">The sequence shown here is derived from an EMBL/GenBank/DDBJ whole genome shotgun (WGS) entry which is preliminary data.</text>
</comment>
<dbReference type="AlphaFoldDB" id="A0A9D4TTD9"/>
<evidence type="ECO:0000313" key="6">
    <source>
        <dbReference type="Proteomes" id="UP001055712"/>
    </source>
</evidence>
<dbReference type="InterPro" id="IPR003591">
    <property type="entry name" value="Leu-rich_rpt_typical-subtyp"/>
</dbReference>
<keyword evidence="6" id="KW-1185">Reference proteome</keyword>
<evidence type="ECO:0000256" key="2">
    <source>
        <dbReference type="ARBA" id="ARBA00022614"/>
    </source>
</evidence>
<reference evidence="5" key="1">
    <citation type="journal article" date="2019" name="Plant J.">
        <title>Chlorella vulgaris genome assembly and annotation reveals the molecular basis for metabolic acclimation to high light conditions.</title>
        <authorList>
            <person name="Cecchin M."/>
            <person name="Marcolungo L."/>
            <person name="Rossato M."/>
            <person name="Girolomoni L."/>
            <person name="Cosentino E."/>
            <person name="Cuine S."/>
            <person name="Li-Beisson Y."/>
            <person name="Delledonne M."/>
            <person name="Ballottari M."/>
        </authorList>
    </citation>
    <scope>NUCLEOTIDE SEQUENCE</scope>
    <source>
        <strain evidence="5">211/11P</strain>
    </source>
</reference>
<dbReference type="PROSITE" id="PS51450">
    <property type="entry name" value="LRR"/>
    <property type="match status" value="1"/>
</dbReference>
<dbReference type="OrthoDB" id="1668230at2759"/>
<dbReference type="InterPro" id="IPR001611">
    <property type="entry name" value="Leu-rich_rpt"/>
</dbReference>
<dbReference type="InterPro" id="IPR050216">
    <property type="entry name" value="LRR_domain-containing"/>
</dbReference>
<gene>
    <name evidence="5" type="ORF">D9Q98_002459</name>
</gene>
<evidence type="ECO:0000256" key="1">
    <source>
        <dbReference type="ARBA" id="ARBA00004430"/>
    </source>
</evidence>